<evidence type="ECO:0000259" key="1">
    <source>
        <dbReference type="Pfam" id="PF25298"/>
    </source>
</evidence>
<gene>
    <name evidence="3" type="primary">LOC128200306</name>
</gene>
<keyword evidence="2" id="KW-1185">Reference proteome</keyword>
<accession>A0ABM3MD42</accession>
<proteinExistence type="predicted"/>
<feature type="domain" description="FP protein C-terminal" evidence="1">
    <location>
        <begin position="124"/>
        <end position="176"/>
    </location>
</feature>
<dbReference type="GeneID" id="128200306"/>
<evidence type="ECO:0000313" key="2">
    <source>
        <dbReference type="Proteomes" id="UP001652740"/>
    </source>
</evidence>
<dbReference type="Gene3D" id="3.30.70.1820">
    <property type="entry name" value="L1 transposable element, RRM domain"/>
    <property type="match status" value="1"/>
</dbReference>
<reference evidence="3" key="1">
    <citation type="submission" date="2025-08" db="UniProtKB">
        <authorList>
            <consortium name="RefSeq"/>
        </authorList>
    </citation>
    <scope>IDENTIFICATION</scope>
    <source>
        <tissue evidence="3">Whole larvae</tissue>
    </source>
</reference>
<protein>
    <submittedName>
        <fullName evidence="3">Uncharacterized protein LOC128200306</fullName>
    </submittedName>
</protein>
<name>A0ABM3MD42_GALME</name>
<dbReference type="Pfam" id="PF25298">
    <property type="entry name" value="Baculo_FP_2nd"/>
    <property type="match status" value="1"/>
</dbReference>
<dbReference type="RefSeq" id="XP_052749331.1">
    <property type="nucleotide sequence ID" value="XM_052893371.1"/>
</dbReference>
<organism evidence="2 3">
    <name type="scientific">Galleria mellonella</name>
    <name type="common">Greater wax moth</name>
    <dbReference type="NCBI Taxonomy" id="7137"/>
    <lineage>
        <taxon>Eukaryota</taxon>
        <taxon>Metazoa</taxon>
        <taxon>Ecdysozoa</taxon>
        <taxon>Arthropoda</taxon>
        <taxon>Hexapoda</taxon>
        <taxon>Insecta</taxon>
        <taxon>Pterygota</taxon>
        <taxon>Neoptera</taxon>
        <taxon>Endopterygota</taxon>
        <taxon>Lepidoptera</taxon>
        <taxon>Glossata</taxon>
        <taxon>Ditrysia</taxon>
        <taxon>Pyraloidea</taxon>
        <taxon>Pyralidae</taxon>
        <taxon>Galleriinae</taxon>
        <taxon>Galleria</taxon>
    </lineage>
</organism>
<dbReference type="InterPro" id="IPR057251">
    <property type="entry name" value="FP_C"/>
</dbReference>
<evidence type="ECO:0000313" key="3">
    <source>
        <dbReference type="RefSeq" id="XP_052749331.1"/>
    </source>
</evidence>
<dbReference type="Proteomes" id="UP001652740">
    <property type="component" value="Unplaced"/>
</dbReference>
<sequence length="176" mass="20199">MKDNLPELIKTLEFKIGHMEQQARECNIEISNVPERRNENLLAITTNLGAAINQKILSSDIVSIHRVPHASREDTRPKNIIVKFTTKILRDNVLAACRLKKGLNSEQLSVSGSVHKIYVNEHLTVKNKLLFRECRQKAKIQNYKYVWVKNSVILLRKSDNSPVLAIRTLHDVVKIK</sequence>